<dbReference type="EMBL" id="CAUOFW020003827">
    <property type="protein sequence ID" value="CAK9162251.1"/>
    <property type="molecule type" value="Genomic_DNA"/>
</dbReference>
<reference evidence="1 2" key="1">
    <citation type="submission" date="2024-02" db="EMBL/GenBank/DDBJ databases">
        <authorList>
            <person name="Vignale AGUSTIN F."/>
            <person name="Sosa J E."/>
            <person name="Modenutti C."/>
        </authorList>
    </citation>
    <scope>NUCLEOTIDE SEQUENCE [LARGE SCALE GENOMIC DNA]</scope>
</reference>
<proteinExistence type="predicted"/>
<sequence length="132" mass="14622">ACEQDGTRLKMILQSVDGWFRPSIGLVMANCDGVFNIKLKKLAIGVVIRDHKERNEAIVVSDSHVLISLCTGEKAPPWEIAALVDDIKLISHSLRLRRWVLGEEGGYGIFNTHNGHEAVCLDIVYPTDANLD</sequence>
<evidence type="ECO:0000313" key="2">
    <source>
        <dbReference type="Proteomes" id="UP001642360"/>
    </source>
</evidence>
<feature type="non-terminal residue" evidence="1">
    <location>
        <position position="1"/>
    </location>
</feature>
<dbReference type="AlphaFoldDB" id="A0ABC8T2E5"/>
<evidence type="ECO:0000313" key="1">
    <source>
        <dbReference type="EMBL" id="CAK9162251.1"/>
    </source>
</evidence>
<dbReference type="Proteomes" id="UP001642360">
    <property type="component" value="Unassembled WGS sequence"/>
</dbReference>
<comment type="caution">
    <text evidence="1">The sequence shown here is derived from an EMBL/GenBank/DDBJ whole genome shotgun (WGS) entry which is preliminary data.</text>
</comment>
<accession>A0ABC8T2E5</accession>
<gene>
    <name evidence="1" type="ORF">ILEXP_LOCUS31102</name>
</gene>
<organism evidence="1 2">
    <name type="scientific">Ilex paraguariensis</name>
    <name type="common">yerba mate</name>
    <dbReference type="NCBI Taxonomy" id="185542"/>
    <lineage>
        <taxon>Eukaryota</taxon>
        <taxon>Viridiplantae</taxon>
        <taxon>Streptophyta</taxon>
        <taxon>Embryophyta</taxon>
        <taxon>Tracheophyta</taxon>
        <taxon>Spermatophyta</taxon>
        <taxon>Magnoliopsida</taxon>
        <taxon>eudicotyledons</taxon>
        <taxon>Gunneridae</taxon>
        <taxon>Pentapetalae</taxon>
        <taxon>asterids</taxon>
        <taxon>campanulids</taxon>
        <taxon>Aquifoliales</taxon>
        <taxon>Aquifoliaceae</taxon>
        <taxon>Ilex</taxon>
    </lineage>
</organism>
<keyword evidence="2" id="KW-1185">Reference proteome</keyword>
<protein>
    <submittedName>
        <fullName evidence="1">Uncharacterized protein</fullName>
    </submittedName>
</protein>
<name>A0ABC8T2E5_9AQUA</name>